<accession>A0AB33KFH1</accession>
<evidence type="ECO:0000256" key="2">
    <source>
        <dbReference type="SAM" id="Phobius"/>
    </source>
</evidence>
<dbReference type="EMBL" id="AP035884">
    <property type="protein sequence ID" value="BFP53135.1"/>
    <property type="molecule type" value="Genomic_DNA"/>
</dbReference>
<evidence type="ECO:0000313" key="3">
    <source>
        <dbReference type="EMBL" id="BFP53135.1"/>
    </source>
</evidence>
<feature type="region of interest" description="Disordered" evidence="1">
    <location>
        <begin position="135"/>
        <end position="167"/>
    </location>
</feature>
<keyword evidence="2" id="KW-0472">Membrane</keyword>
<dbReference type="AlphaFoldDB" id="A0AB33KFH1"/>
<keyword evidence="2" id="KW-1133">Transmembrane helix</keyword>
<feature type="transmembrane region" description="Helical" evidence="2">
    <location>
        <begin position="39"/>
        <end position="60"/>
    </location>
</feature>
<proteinExistence type="predicted"/>
<dbReference type="RefSeq" id="WP_408053794.1">
    <property type="nucleotide sequence ID" value="NZ_AP035884.1"/>
</dbReference>
<organism evidence="3">
    <name type="scientific">Streptomyces sp. CMC78</name>
    <dbReference type="NCBI Taxonomy" id="3231512"/>
    <lineage>
        <taxon>Bacteria</taxon>
        <taxon>Bacillati</taxon>
        <taxon>Actinomycetota</taxon>
        <taxon>Actinomycetes</taxon>
        <taxon>Kitasatosporales</taxon>
        <taxon>Streptomycetaceae</taxon>
        <taxon>Streptomyces</taxon>
    </lineage>
</organism>
<keyword evidence="2" id="KW-0812">Transmembrane</keyword>
<feature type="compositionally biased region" description="Low complexity" evidence="1">
    <location>
        <begin position="143"/>
        <end position="157"/>
    </location>
</feature>
<gene>
    <name evidence="3" type="ORF">SCMC78_29420</name>
</gene>
<reference evidence="3" key="1">
    <citation type="submission" date="2024-07" db="EMBL/GenBank/DDBJ databases">
        <title>Complete genome sequences of cellulolytic bacteria, Kitasatospora sp. CMC57 and Streptomyces sp. CMC78, isolated from Japanese agricultural soil.</title>
        <authorList>
            <person name="Hashimoto T."/>
            <person name="Ito M."/>
            <person name="Iwamoto M."/>
            <person name="Fukahori D."/>
            <person name="Shoda T."/>
            <person name="Sakoda M."/>
            <person name="Morohoshi T."/>
            <person name="Mitsuboshi M."/>
            <person name="Nishizawa T."/>
        </authorList>
    </citation>
    <scope>NUCLEOTIDE SEQUENCE</scope>
    <source>
        <strain evidence="3">CMC78</strain>
    </source>
</reference>
<sequence>MPTPLMGLFLLLSTVAVAACVLVLVLLLKNPPRSPARIFGVLALLCGFAATAGYCCGWFSVTLGGPFPALCEDVNTSGAPLAGLHQEFWPLRNACLYSDGSAVEHLPPSVDVLLRTAAGLAVALACTAALLSRRRRPGGTGRGSASPPATSTGTGTPQRSAGAASTG</sequence>
<name>A0AB33KFH1_9ACTN</name>
<feature type="transmembrane region" description="Helical" evidence="2">
    <location>
        <begin position="6"/>
        <end position="27"/>
    </location>
</feature>
<evidence type="ECO:0008006" key="4">
    <source>
        <dbReference type="Google" id="ProtNLM"/>
    </source>
</evidence>
<dbReference type="KEGG" id="stcm:SCMC78_29420"/>
<feature type="transmembrane region" description="Helical" evidence="2">
    <location>
        <begin position="112"/>
        <end position="132"/>
    </location>
</feature>
<protein>
    <recommendedName>
        <fullName evidence="4">Integral membrane protein</fullName>
    </recommendedName>
</protein>
<evidence type="ECO:0000256" key="1">
    <source>
        <dbReference type="SAM" id="MobiDB-lite"/>
    </source>
</evidence>